<evidence type="ECO:0000256" key="7">
    <source>
        <dbReference type="ARBA" id="ARBA00022592"/>
    </source>
</evidence>
<keyword evidence="7 12" id="KW-0592">Phosphate transport</keyword>
<dbReference type="EMBL" id="CP117884">
    <property type="protein sequence ID" value="WDF81982.1"/>
    <property type="molecule type" value="Genomic_DNA"/>
</dbReference>
<evidence type="ECO:0000256" key="1">
    <source>
        <dbReference type="ARBA" id="ARBA00002841"/>
    </source>
</evidence>
<gene>
    <name evidence="14" type="ORF">PQ472_08610</name>
</gene>
<comment type="similarity">
    <text evidence="3 12">Belongs to the PstS family.</text>
</comment>
<reference evidence="14 15" key="1">
    <citation type="submission" date="2023-02" db="EMBL/GenBank/DDBJ databases">
        <title>Genome sequence of Lacticaseibacillus sp. KACC 23028.</title>
        <authorList>
            <person name="Kim S."/>
            <person name="Heo J."/>
            <person name="Kwon S.-W."/>
        </authorList>
    </citation>
    <scope>NUCLEOTIDE SEQUENCE [LARGE SCALE GENOMIC DNA]</scope>
    <source>
        <strain evidence="14 15">KACC 23028</strain>
    </source>
</reference>
<sequence length="300" mass="31197">MKKSILFSILAVSALTLTLAGCGSSKSSKAATGSSSNQAVSGKIVAVGSTALQPLVEQAGAHFEAAHPQVKVTIQGGGSGTGLSQVVQGAVTIGNSDIFAEQGKGVDAAKLTDHQVAVVGMTPVVNPDVGIKNVKMGQLRDIFTGKLTNWKQLGGKDEKITVVNRVAGSGTRATFEAAVMDGAKAKPTQEQDSNGTVQKIVQTTPGAISYLALSYVKSGLQALSIDGVKPTAANVANNHWQIWSYEHMYTKGKLSAATAAFLKYMNSQKVQSGLVKKLGYISISQMHVKKDADGKVSTIH</sequence>
<feature type="domain" description="PBP" evidence="13">
    <location>
        <begin position="35"/>
        <end position="267"/>
    </location>
</feature>
<evidence type="ECO:0000256" key="12">
    <source>
        <dbReference type="RuleBase" id="RU367119"/>
    </source>
</evidence>
<dbReference type="RefSeq" id="WP_274259127.1">
    <property type="nucleotide sequence ID" value="NZ_CP117884.1"/>
</dbReference>
<dbReference type="Proteomes" id="UP001220377">
    <property type="component" value="Chromosome"/>
</dbReference>
<dbReference type="PANTHER" id="PTHR30570">
    <property type="entry name" value="PERIPLASMIC PHOSPHATE BINDING COMPONENT OF PHOSPHATE ABC TRANSPORTER"/>
    <property type="match status" value="1"/>
</dbReference>
<name>A0ABY7WSL2_9LACO</name>
<dbReference type="CDD" id="cd13653">
    <property type="entry name" value="PBP2_phosphate_like_1"/>
    <property type="match status" value="1"/>
</dbReference>
<evidence type="ECO:0000259" key="13">
    <source>
        <dbReference type="Pfam" id="PF12849"/>
    </source>
</evidence>
<evidence type="ECO:0000256" key="11">
    <source>
        <dbReference type="ARBA" id="ARBA00023288"/>
    </source>
</evidence>
<protein>
    <recommendedName>
        <fullName evidence="12">Phosphate-binding protein</fullName>
    </recommendedName>
</protein>
<keyword evidence="8 12" id="KW-0732">Signal</keyword>
<dbReference type="Gene3D" id="3.40.190.10">
    <property type="entry name" value="Periplasmic binding protein-like II"/>
    <property type="match status" value="2"/>
</dbReference>
<dbReference type="InterPro" id="IPR024370">
    <property type="entry name" value="PBP_domain"/>
</dbReference>
<evidence type="ECO:0000256" key="4">
    <source>
        <dbReference type="ARBA" id="ARBA00011529"/>
    </source>
</evidence>
<evidence type="ECO:0000256" key="2">
    <source>
        <dbReference type="ARBA" id="ARBA00004193"/>
    </source>
</evidence>
<evidence type="ECO:0000256" key="8">
    <source>
        <dbReference type="ARBA" id="ARBA00022729"/>
    </source>
</evidence>
<dbReference type="Pfam" id="PF12849">
    <property type="entry name" value="PBP_like_2"/>
    <property type="match status" value="1"/>
</dbReference>
<evidence type="ECO:0000256" key="3">
    <source>
        <dbReference type="ARBA" id="ARBA00008725"/>
    </source>
</evidence>
<evidence type="ECO:0000313" key="14">
    <source>
        <dbReference type="EMBL" id="WDF81982.1"/>
    </source>
</evidence>
<organism evidence="14 15">
    <name type="scientific">Lacticaseibacillus pabuli</name>
    <dbReference type="NCBI Taxonomy" id="3025672"/>
    <lineage>
        <taxon>Bacteria</taxon>
        <taxon>Bacillati</taxon>
        <taxon>Bacillota</taxon>
        <taxon>Bacilli</taxon>
        <taxon>Lactobacillales</taxon>
        <taxon>Lactobacillaceae</taxon>
        <taxon>Lacticaseibacillus</taxon>
    </lineage>
</organism>
<keyword evidence="9" id="KW-0472">Membrane</keyword>
<dbReference type="NCBIfam" id="TIGR02136">
    <property type="entry name" value="ptsS_2"/>
    <property type="match status" value="1"/>
</dbReference>
<proteinExistence type="inferred from homology"/>
<keyword evidence="10 12" id="KW-0564">Palmitate</keyword>
<evidence type="ECO:0000256" key="10">
    <source>
        <dbReference type="ARBA" id="ARBA00023139"/>
    </source>
</evidence>
<dbReference type="SUPFAM" id="SSF53850">
    <property type="entry name" value="Periplasmic binding protein-like II"/>
    <property type="match status" value="1"/>
</dbReference>
<keyword evidence="5 12" id="KW-0813">Transport</keyword>
<feature type="chain" id="PRO_5044963524" description="Phosphate-binding protein" evidence="12">
    <location>
        <begin position="31"/>
        <end position="300"/>
    </location>
</feature>
<accession>A0ABY7WSL2</accession>
<evidence type="ECO:0000256" key="5">
    <source>
        <dbReference type="ARBA" id="ARBA00022448"/>
    </source>
</evidence>
<feature type="signal peptide" evidence="12">
    <location>
        <begin position="1"/>
        <end position="30"/>
    </location>
</feature>
<evidence type="ECO:0000256" key="9">
    <source>
        <dbReference type="ARBA" id="ARBA00023136"/>
    </source>
</evidence>
<comment type="function">
    <text evidence="12">Involved in the system for phosphate transport across the cytoplasmic membrane.</text>
</comment>
<dbReference type="PANTHER" id="PTHR30570:SF4">
    <property type="entry name" value="PHOSPHATE-BINDING PROTEIN PSTS 1"/>
    <property type="match status" value="1"/>
</dbReference>
<evidence type="ECO:0000313" key="15">
    <source>
        <dbReference type="Proteomes" id="UP001220377"/>
    </source>
</evidence>
<keyword evidence="11 12" id="KW-0449">Lipoprotein</keyword>
<keyword evidence="6 12" id="KW-1003">Cell membrane</keyword>
<keyword evidence="15" id="KW-1185">Reference proteome</keyword>
<dbReference type="InterPro" id="IPR011862">
    <property type="entry name" value="Phos-bd"/>
</dbReference>
<dbReference type="PROSITE" id="PS51257">
    <property type="entry name" value="PROKAR_LIPOPROTEIN"/>
    <property type="match status" value="1"/>
</dbReference>
<dbReference type="InterPro" id="IPR050811">
    <property type="entry name" value="Phosphate_ABC_transporter"/>
</dbReference>
<comment type="function">
    <text evidence="1">Part of the ABC transporter complex PstSACB involved in phosphate import.</text>
</comment>
<evidence type="ECO:0000256" key="6">
    <source>
        <dbReference type="ARBA" id="ARBA00022475"/>
    </source>
</evidence>
<comment type="subunit">
    <text evidence="4 12">The complex is composed of two ATP-binding proteins (PstB), two transmembrane proteins (PstC and PstA) and a solute-binding protein (PstS).</text>
</comment>
<comment type="subcellular location">
    <subcellularLocation>
        <location evidence="2 12">Cell membrane</location>
        <topology evidence="2 12">Lipid-anchor</topology>
    </subcellularLocation>
</comment>